<accession>A0A9R1UHU2</accession>
<sequence>MPLALFMRLMNEVLKYFLGRFVVVYLDDILVFETLRAQKHYRKQEKCLFLVEKVAFLGFVVSRDGMSLDPSKTEAINNISEVGSFHGLASFYRRFVRDFSTIASPITCCLKKGVFAWGEESQKAFEKLKTLLCDAPILCLPDFVQPFEVECNVSGVGIRAVLIQSKRPILIFFLKSWVVLIIRVIICVQIIFFCIMIMNP</sequence>
<dbReference type="AlphaFoldDB" id="A0A9R1UHU2"/>
<dbReference type="Gene3D" id="3.30.70.270">
    <property type="match status" value="2"/>
</dbReference>
<reference evidence="4 5" key="1">
    <citation type="journal article" date="2017" name="Nat. Commun.">
        <title>Genome assembly with in vitro proximity ligation data and whole-genome triplication in lettuce.</title>
        <authorList>
            <person name="Reyes-Chin-Wo S."/>
            <person name="Wang Z."/>
            <person name="Yang X."/>
            <person name="Kozik A."/>
            <person name="Arikit S."/>
            <person name="Song C."/>
            <person name="Xia L."/>
            <person name="Froenicke L."/>
            <person name="Lavelle D.O."/>
            <person name="Truco M.J."/>
            <person name="Xia R."/>
            <person name="Zhu S."/>
            <person name="Xu C."/>
            <person name="Xu H."/>
            <person name="Xu X."/>
            <person name="Cox K."/>
            <person name="Korf I."/>
            <person name="Meyers B.C."/>
            <person name="Michelmore R.W."/>
        </authorList>
    </citation>
    <scope>NUCLEOTIDE SEQUENCE [LARGE SCALE GENOMIC DNA]</scope>
    <source>
        <strain evidence="5">cv. Salinas</strain>
        <tissue evidence="4">Seedlings</tissue>
    </source>
</reference>
<dbReference type="InterPro" id="IPR043502">
    <property type="entry name" value="DNA/RNA_pol_sf"/>
</dbReference>
<keyword evidence="2" id="KW-0472">Membrane</keyword>
<dbReference type="PANTHER" id="PTHR37984:SF5">
    <property type="entry name" value="PROTEIN NYNRIN-LIKE"/>
    <property type="match status" value="1"/>
</dbReference>
<dbReference type="InterPro" id="IPR000477">
    <property type="entry name" value="RT_dom"/>
</dbReference>
<dbReference type="InterPro" id="IPR043128">
    <property type="entry name" value="Rev_trsase/Diguanyl_cyclase"/>
</dbReference>
<keyword evidence="2" id="KW-0812">Transmembrane</keyword>
<dbReference type="EMBL" id="NBSK02000009">
    <property type="protein sequence ID" value="KAJ0187456.1"/>
    <property type="molecule type" value="Genomic_DNA"/>
</dbReference>
<evidence type="ECO:0000313" key="5">
    <source>
        <dbReference type="Proteomes" id="UP000235145"/>
    </source>
</evidence>
<dbReference type="PANTHER" id="PTHR37984">
    <property type="entry name" value="PROTEIN CBG26694"/>
    <property type="match status" value="1"/>
</dbReference>
<keyword evidence="1" id="KW-0511">Multifunctional enzyme</keyword>
<dbReference type="FunFam" id="3.30.70.270:FF:000020">
    <property type="entry name" value="Transposon Tf2-6 polyprotein-like Protein"/>
    <property type="match status" value="1"/>
</dbReference>
<dbReference type="InterPro" id="IPR050951">
    <property type="entry name" value="Retrovirus_Pol_polyprotein"/>
</dbReference>
<name>A0A9R1UHU2_LACSA</name>
<comment type="caution">
    <text evidence="4">The sequence shown here is derived from an EMBL/GenBank/DDBJ whole genome shotgun (WGS) entry which is preliminary data.</text>
</comment>
<evidence type="ECO:0000256" key="1">
    <source>
        <dbReference type="ARBA" id="ARBA00023268"/>
    </source>
</evidence>
<evidence type="ECO:0000259" key="3">
    <source>
        <dbReference type="PROSITE" id="PS50878"/>
    </source>
</evidence>
<keyword evidence="2" id="KW-1133">Transmembrane helix</keyword>
<dbReference type="SUPFAM" id="SSF56672">
    <property type="entry name" value="DNA/RNA polymerases"/>
    <property type="match status" value="1"/>
</dbReference>
<proteinExistence type="predicted"/>
<feature type="transmembrane region" description="Helical" evidence="2">
    <location>
        <begin position="169"/>
        <end position="198"/>
    </location>
</feature>
<gene>
    <name evidence="4" type="ORF">LSAT_V11C900486330</name>
</gene>
<feature type="domain" description="Reverse transcriptase" evidence="3">
    <location>
        <begin position="1"/>
        <end position="90"/>
    </location>
</feature>
<organism evidence="4 5">
    <name type="scientific">Lactuca sativa</name>
    <name type="common">Garden lettuce</name>
    <dbReference type="NCBI Taxonomy" id="4236"/>
    <lineage>
        <taxon>Eukaryota</taxon>
        <taxon>Viridiplantae</taxon>
        <taxon>Streptophyta</taxon>
        <taxon>Embryophyta</taxon>
        <taxon>Tracheophyta</taxon>
        <taxon>Spermatophyta</taxon>
        <taxon>Magnoliopsida</taxon>
        <taxon>eudicotyledons</taxon>
        <taxon>Gunneridae</taxon>
        <taxon>Pentapetalae</taxon>
        <taxon>asterids</taxon>
        <taxon>campanulids</taxon>
        <taxon>Asterales</taxon>
        <taxon>Asteraceae</taxon>
        <taxon>Cichorioideae</taxon>
        <taxon>Cichorieae</taxon>
        <taxon>Lactucinae</taxon>
        <taxon>Lactuca</taxon>
    </lineage>
</organism>
<dbReference type="Proteomes" id="UP000235145">
    <property type="component" value="Unassembled WGS sequence"/>
</dbReference>
<dbReference type="PROSITE" id="PS50878">
    <property type="entry name" value="RT_POL"/>
    <property type="match status" value="1"/>
</dbReference>
<keyword evidence="5" id="KW-1185">Reference proteome</keyword>
<evidence type="ECO:0000256" key="2">
    <source>
        <dbReference type="SAM" id="Phobius"/>
    </source>
</evidence>
<dbReference type="GO" id="GO:0003824">
    <property type="term" value="F:catalytic activity"/>
    <property type="evidence" value="ECO:0007669"/>
    <property type="project" value="UniProtKB-KW"/>
</dbReference>
<dbReference type="Pfam" id="PF17919">
    <property type="entry name" value="RT_RNaseH_2"/>
    <property type="match status" value="1"/>
</dbReference>
<evidence type="ECO:0000313" key="4">
    <source>
        <dbReference type="EMBL" id="KAJ0187456.1"/>
    </source>
</evidence>
<dbReference type="InterPro" id="IPR041577">
    <property type="entry name" value="RT_RNaseH_2"/>
</dbReference>
<protein>
    <recommendedName>
        <fullName evidence="3">Reverse transcriptase domain-containing protein</fullName>
    </recommendedName>
</protein>